<feature type="compositionally biased region" description="Basic residues" evidence="1">
    <location>
        <begin position="121"/>
        <end position="131"/>
    </location>
</feature>
<evidence type="ECO:0008006" key="4">
    <source>
        <dbReference type="Google" id="ProtNLM"/>
    </source>
</evidence>
<gene>
    <name evidence="2" type="ORF">ACJMK2_022643</name>
</gene>
<evidence type="ECO:0000313" key="3">
    <source>
        <dbReference type="Proteomes" id="UP001634394"/>
    </source>
</evidence>
<dbReference type="EMBL" id="JBJQND010000018">
    <property type="protein sequence ID" value="KAL3837276.1"/>
    <property type="molecule type" value="Genomic_DNA"/>
</dbReference>
<organism evidence="2 3">
    <name type="scientific">Sinanodonta woodiana</name>
    <name type="common">Chinese pond mussel</name>
    <name type="synonym">Anodonta woodiana</name>
    <dbReference type="NCBI Taxonomy" id="1069815"/>
    <lineage>
        <taxon>Eukaryota</taxon>
        <taxon>Metazoa</taxon>
        <taxon>Spiralia</taxon>
        <taxon>Lophotrochozoa</taxon>
        <taxon>Mollusca</taxon>
        <taxon>Bivalvia</taxon>
        <taxon>Autobranchia</taxon>
        <taxon>Heteroconchia</taxon>
        <taxon>Palaeoheterodonta</taxon>
        <taxon>Unionida</taxon>
        <taxon>Unionoidea</taxon>
        <taxon>Unionidae</taxon>
        <taxon>Unioninae</taxon>
        <taxon>Sinanodonta</taxon>
    </lineage>
</organism>
<sequence>MLQVQDGTKGVITIEHATGVRRYKECHCHRTCYRCKKTGYIPHKCPPKNQEIQRARDQNKQLNYTMKEQNTTNTPQKKNNKKNPTKNNNTSSTTTEKSRKYSETERTKSQKEIPIIFPHNISRKSHNSSNN</sequence>
<feature type="region of interest" description="Disordered" evidence="1">
    <location>
        <begin position="41"/>
        <end position="131"/>
    </location>
</feature>
<feature type="compositionally biased region" description="Low complexity" evidence="1">
    <location>
        <begin position="85"/>
        <end position="95"/>
    </location>
</feature>
<protein>
    <recommendedName>
        <fullName evidence="4">CCHC-type domain-containing protein</fullName>
    </recommendedName>
</protein>
<keyword evidence="3" id="KW-1185">Reference proteome</keyword>
<evidence type="ECO:0000256" key="1">
    <source>
        <dbReference type="SAM" id="MobiDB-lite"/>
    </source>
</evidence>
<feature type="compositionally biased region" description="Basic and acidic residues" evidence="1">
    <location>
        <begin position="96"/>
        <end position="111"/>
    </location>
</feature>
<comment type="caution">
    <text evidence="2">The sequence shown here is derived from an EMBL/GenBank/DDBJ whole genome shotgun (WGS) entry which is preliminary data.</text>
</comment>
<name>A0ABD3TJN8_SINWO</name>
<accession>A0ABD3TJN8</accession>
<evidence type="ECO:0000313" key="2">
    <source>
        <dbReference type="EMBL" id="KAL3837276.1"/>
    </source>
</evidence>
<dbReference type="Proteomes" id="UP001634394">
    <property type="component" value="Unassembled WGS sequence"/>
</dbReference>
<dbReference type="AlphaFoldDB" id="A0ABD3TJN8"/>
<reference evidence="2 3" key="1">
    <citation type="submission" date="2024-11" db="EMBL/GenBank/DDBJ databases">
        <title>Chromosome-level genome assembly of the freshwater bivalve Anodonta woodiana.</title>
        <authorList>
            <person name="Chen X."/>
        </authorList>
    </citation>
    <scope>NUCLEOTIDE SEQUENCE [LARGE SCALE GENOMIC DNA]</scope>
    <source>
        <strain evidence="2">MN2024</strain>
        <tissue evidence="2">Gills</tissue>
    </source>
</reference>
<proteinExistence type="predicted"/>
<feature type="compositionally biased region" description="Low complexity" evidence="1">
    <location>
        <begin position="67"/>
        <end position="77"/>
    </location>
</feature>